<dbReference type="GeneID" id="81375721"/>
<dbReference type="RefSeq" id="XP_056482771.1">
    <property type="nucleotide sequence ID" value="XM_056636741.1"/>
</dbReference>
<proteinExistence type="predicted"/>
<dbReference type="GO" id="GO:0003677">
    <property type="term" value="F:DNA binding"/>
    <property type="evidence" value="ECO:0007669"/>
    <property type="project" value="InterPro"/>
</dbReference>
<dbReference type="InterPro" id="IPR007219">
    <property type="entry name" value="XnlR_reg_dom"/>
</dbReference>
<evidence type="ECO:0000256" key="1">
    <source>
        <dbReference type="ARBA" id="ARBA00023242"/>
    </source>
</evidence>
<accession>A0A9W9VGV2</accession>
<evidence type="ECO:0000313" key="3">
    <source>
        <dbReference type="EMBL" id="KAJ5378985.1"/>
    </source>
</evidence>
<reference evidence="3" key="1">
    <citation type="submission" date="2022-12" db="EMBL/GenBank/DDBJ databases">
        <authorList>
            <person name="Petersen C."/>
        </authorList>
    </citation>
    <scope>NUCLEOTIDE SEQUENCE</scope>
    <source>
        <strain evidence="3">IBT 29677</strain>
    </source>
</reference>
<evidence type="ECO:0000313" key="4">
    <source>
        <dbReference type="Proteomes" id="UP001147747"/>
    </source>
</evidence>
<dbReference type="PANTHER" id="PTHR46910:SF5">
    <property type="entry name" value="ZN(II)2CYS6 TRANSCRIPTION FACTOR (EUROFUNG)"/>
    <property type="match status" value="1"/>
</dbReference>
<dbReference type="GO" id="GO:0003700">
    <property type="term" value="F:DNA-binding transcription factor activity"/>
    <property type="evidence" value="ECO:0007669"/>
    <property type="project" value="InterPro"/>
</dbReference>
<sequence>MRPIEIEFNLPGGKAFFQQGLIRQAQQVLESALVNATQTVPVSKTGLALDKERFESLEWISPEFLTWMLQDIGSAKGGSFVWDYFKHVSKSSLKHMGLSLLSNQVSPDERDIFTVCLSAAAHKFLVTMLASGEHDDELTDHLQQRLLNYKRAALAALDRIRLMTTPSLSLLQAILCGIFIHQGSGNARFAYDLTRTACRLATDLELHLNPSRHGRGSRTEEESFCLLWCYMLDKNYAWKFEPRRWYFDPEPGVIDQHVDGTISELLNIYLIMAQVQDEALSLSKTIVFAESRSAQHTLPNSTEFLLTKMEKVRQRIEQIASASPTCWKGLEPANEIAALQFAHNSIRTMSLYLVSEQSQGQALGFGDLILRSARQELSSLVAICLISEKNRAVGFLHWTLIYYPLTAWFILFCNTVTSSHREDLNLLKTLATVLMPNVSLSHPITVIKQLCEDFIALSQSHFAISEGDAGVGVENPSSSFQAQSLWRNVGSNQAAIAPIAANNAAPLTSDIYEMCATNETEDSAAFDLLFSNPLALDFPGDIFHFDTS</sequence>
<evidence type="ECO:0000259" key="2">
    <source>
        <dbReference type="Pfam" id="PF04082"/>
    </source>
</evidence>
<protein>
    <recommendedName>
        <fullName evidence="2">Xylanolytic transcriptional activator regulatory domain-containing protein</fullName>
    </recommendedName>
</protein>
<keyword evidence="4" id="KW-1185">Reference proteome</keyword>
<feature type="domain" description="Xylanolytic transcriptional activator regulatory" evidence="2">
    <location>
        <begin position="163"/>
        <end position="238"/>
    </location>
</feature>
<keyword evidence="1" id="KW-0539">Nucleus</keyword>
<reference evidence="3" key="2">
    <citation type="journal article" date="2023" name="IMA Fungus">
        <title>Comparative genomic study of the Penicillium genus elucidates a diverse pangenome and 15 lateral gene transfer events.</title>
        <authorList>
            <person name="Petersen C."/>
            <person name="Sorensen T."/>
            <person name="Nielsen M.R."/>
            <person name="Sondergaard T.E."/>
            <person name="Sorensen J.L."/>
            <person name="Fitzpatrick D.A."/>
            <person name="Frisvad J.C."/>
            <person name="Nielsen K.L."/>
        </authorList>
    </citation>
    <scope>NUCLEOTIDE SEQUENCE</scope>
    <source>
        <strain evidence="3">IBT 29677</strain>
    </source>
</reference>
<dbReference type="GO" id="GO:0008270">
    <property type="term" value="F:zinc ion binding"/>
    <property type="evidence" value="ECO:0007669"/>
    <property type="project" value="InterPro"/>
</dbReference>
<name>A0A9W9VGV2_9EURO</name>
<dbReference type="PANTHER" id="PTHR46910">
    <property type="entry name" value="TRANSCRIPTION FACTOR PDR1"/>
    <property type="match status" value="1"/>
</dbReference>
<dbReference type="GO" id="GO:0006351">
    <property type="term" value="P:DNA-templated transcription"/>
    <property type="evidence" value="ECO:0007669"/>
    <property type="project" value="InterPro"/>
</dbReference>
<dbReference type="InterPro" id="IPR050987">
    <property type="entry name" value="AtrR-like"/>
</dbReference>
<dbReference type="Proteomes" id="UP001147747">
    <property type="component" value="Unassembled WGS sequence"/>
</dbReference>
<comment type="caution">
    <text evidence="3">The sequence shown here is derived from an EMBL/GenBank/DDBJ whole genome shotgun (WGS) entry which is preliminary data.</text>
</comment>
<gene>
    <name evidence="3" type="ORF">N7509_012104</name>
</gene>
<dbReference type="CDD" id="cd12148">
    <property type="entry name" value="fungal_TF_MHR"/>
    <property type="match status" value="1"/>
</dbReference>
<dbReference type="OrthoDB" id="103819at2759"/>
<dbReference type="AlphaFoldDB" id="A0A9W9VGV2"/>
<dbReference type="Pfam" id="PF04082">
    <property type="entry name" value="Fungal_trans"/>
    <property type="match status" value="1"/>
</dbReference>
<organism evidence="3 4">
    <name type="scientific">Penicillium cosmopolitanum</name>
    <dbReference type="NCBI Taxonomy" id="1131564"/>
    <lineage>
        <taxon>Eukaryota</taxon>
        <taxon>Fungi</taxon>
        <taxon>Dikarya</taxon>
        <taxon>Ascomycota</taxon>
        <taxon>Pezizomycotina</taxon>
        <taxon>Eurotiomycetes</taxon>
        <taxon>Eurotiomycetidae</taxon>
        <taxon>Eurotiales</taxon>
        <taxon>Aspergillaceae</taxon>
        <taxon>Penicillium</taxon>
    </lineage>
</organism>
<dbReference type="EMBL" id="JAPZBU010000011">
    <property type="protein sequence ID" value="KAJ5378985.1"/>
    <property type="molecule type" value="Genomic_DNA"/>
</dbReference>